<evidence type="ECO:0000313" key="3">
    <source>
        <dbReference type="Proteomes" id="UP000777784"/>
    </source>
</evidence>
<dbReference type="Gene3D" id="2.60.40.1120">
    <property type="entry name" value="Carboxypeptidase-like, regulatory domain"/>
    <property type="match status" value="1"/>
</dbReference>
<sequence>MLDTGKSAGGSLTWYRSQGAGIQLGYQFQEVKDKTRHQTDIEAWWNIAGASTLRLRTRFREGPGGLNEYAAMLGFDVMFGFPVAPRGNLGGIRGRVFDAQRENRPGLAGVVVRVDEHATVTGENGEFSVSGLSAGRHLVDADLRTIGLSRLIIGQTPIRAEVVGNEKLHLDLAVSDAGSVIGAVIDAHSEADTTNAIQWGMEGTHPNLSGILIELSDENTRRVALTDRNGRFRFQRVAPGAWRLWIDASSLPSFHLFDQCSYDVNVAAGQTVEENFHVRRQQRDIKFLAKQSMLRLGRGLDHDSDSKAHTNHDRSSPNNNSEQAFEQSGESNHESELSIRDSNNQENSPWAVAVKDGTAKLLLDVREISVESNKVVPIRVMACAGEFKVNVTKWVNWHSSSIWVVRMIDGELYSVGTGVASVIAELDGIRSESVTVIVQAGSRAEILPEQ</sequence>
<dbReference type="EMBL" id="JAHJDP010000061">
    <property type="protein sequence ID" value="MBU2691385.1"/>
    <property type="molecule type" value="Genomic_DNA"/>
</dbReference>
<dbReference type="Proteomes" id="UP000777784">
    <property type="component" value="Unassembled WGS sequence"/>
</dbReference>
<organism evidence="2 3">
    <name type="scientific">Eiseniibacteriota bacterium</name>
    <dbReference type="NCBI Taxonomy" id="2212470"/>
    <lineage>
        <taxon>Bacteria</taxon>
        <taxon>Candidatus Eiseniibacteriota</taxon>
    </lineage>
</organism>
<proteinExistence type="predicted"/>
<reference evidence="2" key="1">
    <citation type="submission" date="2021-05" db="EMBL/GenBank/DDBJ databases">
        <title>Energy efficiency and biological interactions define the core microbiome of deep oligotrophic groundwater.</title>
        <authorList>
            <person name="Mehrshad M."/>
            <person name="Lopez-Fernandez M."/>
            <person name="Bell E."/>
            <person name="Bernier-Latmani R."/>
            <person name="Bertilsson S."/>
            <person name="Dopson M."/>
        </authorList>
    </citation>
    <scope>NUCLEOTIDE SEQUENCE</scope>
    <source>
        <strain evidence="2">Modern_marine.mb.64</strain>
    </source>
</reference>
<feature type="region of interest" description="Disordered" evidence="1">
    <location>
        <begin position="299"/>
        <end position="350"/>
    </location>
</feature>
<dbReference type="GO" id="GO:0004180">
    <property type="term" value="F:carboxypeptidase activity"/>
    <property type="evidence" value="ECO:0007669"/>
    <property type="project" value="UniProtKB-KW"/>
</dbReference>
<evidence type="ECO:0000256" key="1">
    <source>
        <dbReference type="SAM" id="MobiDB-lite"/>
    </source>
</evidence>
<evidence type="ECO:0000313" key="2">
    <source>
        <dbReference type="EMBL" id="MBU2691385.1"/>
    </source>
</evidence>
<keyword evidence="2" id="KW-0378">Hydrolase</keyword>
<dbReference type="GO" id="GO:0030246">
    <property type="term" value="F:carbohydrate binding"/>
    <property type="evidence" value="ECO:0007669"/>
    <property type="project" value="InterPro"/>
</dbReference>
<gene>
    <name evidence="2" type="ORF">KJ970_10710</name>
</gene>
<name>A0A948RUS6_UNCEI</name>
<protein>
    <submittedName>
        <fullName evidence="2">Carboxypeptidase-like regulatory domain-containing protein</fullName>
    </submittedName>
</protein>
<keyword evidence="2" id="KW-0121">Carboxypeptidase</keyword>
<dbReference type="InterPro" id="IPR013784">
    <property type="entry name" value="Carb-bd-like_fold"/>
</dbReference>
<keyword evidence="2" id="KW-0645">Protease</keyword>
<feature type="compositionally biased region" description="Polar residues" evidence="1">
    <location>
        <begin position="316"/>
        <end position="330"/>
    </location>
</feature>
<dbReference type="AlphaFoldDB" id="A0A948RUS6"/>
<comment type="caution">
    <text evidence="2">The sequence shown here is derived from an EMBL/GenBank/DDBJ whole genome shotgun (WGS) entry which is preliminary data.</text>
</comment>
<accession>A0A948RUS6</accession>
<feature type="compositionally biased region" description="Basic and acidic residues" evidence="1">
    <location>
        <begin position="299"/>
        <end position="315"/>
    </location>
</feature>
<dbReference type="SUPFAM" id="SSF49452">
    <property type="entry name" value="Starch-binding domain-like"/>
    <property type="match status" value="1"/>
</dbReference>